<dbReference type="PANTHER" id="PTHR21301:SF10">
    <property type="entry name" value="REVERSE TRANSCRIPTASE DOMAIN-CONTAINING PROTEIN"/>
    <property type="match status" value="1"/>
</dbReference>
<dbReference type="Proteomes" id="UP000000311">
    <property type="component" value="Unassembled WGS sequence"/>
</dbReference>
<dbReference type="InterPro" id="IPR035901">
    <property type="entry name" value="GIY-YIG_endonuc_sf"/>
</dbReference>
<feature type="non-terminal residue" evidence="2">
    <location>
        <position position="1"/>
    </location>
</feature>
<proteinExistence type="predicted"/>
<dbReference type="SUPFAM" id="SSF82771">
    <property type="entry name" value="GIY-YIG endonuclease"/>
    <property type="match status" value="1"/>
</dbReference>
<dbReference type="PROSITE" id="PS50164">
    <property type="entry name" value="GIY_YIG"/>
    <property type="match status" value="1"/>
</dbReference>
<dbReference type="Gene3D" id="3.40.1440.10">
    <property type="entry name" value="GIY-YIG endonuclease"/>
    <property type="match status" value="1"/>
</dbReference>
<dbReference type="CDD" id="cd10442">
    <property type="entry name" value="GIY-YIG_PLEs"/>
    <property type="match status" value="1"/>
</dbReference>
<feature type="domain" description="GIY-YIG" evidence="1">
    <location>
        <begin position="117"/>
        <end position="204"/>
    </location>
</feature>
<accession>E2ATV0</accession>
<dbReference type="OrthoDB" id="7687729at2759"/>
<dbReference type="STRING" id="104421.E2ATV0"/>
<protein>
    <recommendedName>
        <fullName evidence="1">GIY-YIG domain-containing protein</fullName>
    </recommendedName>
</protein>
<sequence>LNLVDHAILLSNDCFWQENIKLVFDTLISNCFPEHIIHRHIQKRVNFLNNRDLNDTVNVNLAGSDKTQFISIPYVENSSHDLYRLLKNSGFNVVYKITKKLNNLIRLGKDNLQNNDKTGVVYKLNCKDCNLSYIGQTKRHLRTRLKEHCNNIKLHESNHSVISKHRSESRHDFDWSKPNILHNEKYVRKREIAEMFFIKKFNNNL</sequence>
<dbReference type="PANTHER" id="PTHR21301">
    <property type="entry name" value="REVERSE TRANSCRIPTASE"/>
    <property type="match status" value="1"/>
</dbReference>
<reference evidence="2 3" key="1">
    <citation type="journal article" date="2010" name="Science">
        <title>Genomic comparison of the ants Camponotus floridanus and Harpegnathos saltator.</title>
        <authorList>
            <person name="Bonasio R."/>
            <person name="Zhang G."/>
            <person name="Ye C."/>
            <person name="Mutti N.S."/>
            <person name="Fang X."/>
            <person name="Qin N."/>
            <person name="Donahue G."/>
            <person name="Yang P."/>
            <person name="Li Q."/>
            <person name="Li C."/>
            <person name="Zhang P."/>
            <person name="Huang Z."/>
            <person name="Berger S.L."/>
            <person name="Reinberg D."/>
            <person name="Wang J."/>
            <person name="Liebig J."/>
        </authorList>
    </citation>
    <scope>NUCLEOTIDE SEQUENCE [LARGE SCALE GENOMIC DNA]</scope>
    <source>
        <strain evidence="3">C129</strain>
    </source>
</reference>
<keyword evidence="3" id="KW-1185">Reference proteome</keyword>
<dbReference type="InterPro" id="IPR000305">
    <property type="entry name" value="GIY-YIG_endonuc"/>
</dbReference>
<dbReference type="EMBL" id="GL442709">
    <property type="protein sequence ID" value="EFN63139.1"/>
    <property type="molecule type" value="Genomic_DNA"/>
</dbReference>
<evidence type="ECO:0000313" key="3">
    <source>
        <dbReference type="Proteomes" id="UP000000311"/>
    </source>
</evidence>
<evidence type="ECO:0000259" key="1">
    <source>
        <dbReference type="PROSITE" id="PS50164"/>
    </source>
</evidence>
<evidence type="ECO:0000313" key="2">
    <source>
        <dbReference type="EMBL" id="EFN63139.1"/>
    </source>
</evidence>
<gene>
    <name evidence="2" type="ORF">EAG_09781</name>
</gene>
<dbReference type="OMA" id="NIVINCN"/>
<dbReference type="Pfam" id="PF01541">
    <property type="entry name" value="GIY-YIG"/>
    <property type="match status" value="1"/>
</dbReference>
<feature type="non-terminal residue" evidence="2">
    <location>
        <position position="205"/>
    </location>
</feature>
<name>E2ATV0_CAMFO</name>
<organism evidence="3">
    <name type="scientific">Camponotus floridanus</name>
    <name type="common">Florida carpenter ant</name>
    <dbReference type="NCBI Taxonomy" id="104421"/>
    <lineage>
        <taxon>Eukaryota</taxon>
        <taxon>Metazoa</taxon>
        <taxon>Ecdysozoa</taxon>
        <taxon>Arthropoda</taxon>
        <taxon>Hexapoda</taxon>
        <taxon>Insecta</taxon>
        <taxon>Pterygota</taxon>
        <taxon>Neoptera</taxon>
        <taxon>Endopterygota</taxon>
        <taxon>Hymenoptera</taxon>
        <taxon>Apocrita</taxon>
        <taxon>Aculeata</taxon>
        <taxon>Formicoidea</taxon>
        <taxon>Formicidae</taxon>
        <taxon>Formicinae</taxon>
        <taxon>Camponotus</taxon>
    </lineage>
</organism>
<dbReference type="InParanoid" id="E2ATV0"/>
<dbReference type="AlphaFoldDB" id="E2ATV0"/>